<sequence>MKYSYFPGCNLKTNAKEYEHTAVEVSKILDAELVEMPVFNCCGTVHSMASDNTMRRIAPVRILSRSEEHQKELEDTNNTVVTLCSMCSSTLKVVNEEVKEDEEMLQKINWQLERDNLKYSGHSEVKHYLEILRDEVGFEEIVKKVKKQLKGMKVASYYGCMLLHPDKAKIDDSETPTVMETLTLALGAEVVDWPYFKTCCGSYHVVDKEDIVNNQILKITEGAKKRGANAIITACPLCAYNLDSQQVFLQKKGIIKETIPIFYFTQLMAIALGIKLENFEDHHVDPKPLLKSLGLI</sequence>
<evidence type="ECO:0000313" key="3">
    <source>
        <dbReference type="EMBL" id="UJG40508.1"/>
    </source>
</evidence>
<gene>
    <name evidence="3" type="ORF">K9W45_11810</name>
</gene>
<dbReference type="InterPro" id="IPR004017">
    <property type="entry name" value="Cys_rich_dom"/>
</dbReference>
<reference evidence="3" key="1">
    <citation type="journal article" date="2022" name="Nat. Microbiol.">
        <title>Unique mobile elements and scalable gene flow at the prokaryote-eukaryote boundary revealed by circularized Asgard archaea genomes.</title>
        <authorList>
            <person name="Wu F."/>
            <person name="Speth D.R."/>
            <person name="Philosof A."/>
            <person name="Cremiere A."/>
            <person name="Narayanan A."/>
            <person name="Barco R.A."/>
            <person name="Connon S.A."/>
            <person name="Amend J.P."/>
            <person name="Antoshechkin I.A."/>
            <person name="Orphan V.J."/>
        </authorList>
    </citation>
    <scope>NUCLEOTIDE SEQUENCE</scope>
    <source>
        <strain evidence="3">PM71</strain>
    </source>
</reference>
<dbReference type="PANTHER" id="PTHR42947:SF1">
    <property type="entry name" value="COB--COM HETERODISULFIDE REDUCTASE SUBUNIT B 1"/>
    <property type="match status" value="1"/>
</dbReference>
<evidence type="ECO:0000256" key="1">
    <source>
        <dbReference type="ARBA" id="ARBA00023002"/>
    </source>
</evidence>
<feature type="domain" description="Cysteine-rich" evidence="2">
    <location>
        <begin position="154"/>
        <end position="243"/>
    </location>
</feature>
<dbReference type="Gene3D" id="1.20.1050.140">
    <property type="match status" value="1"/>
</dbReference>
<evidence type="ECO:0000259" key="2">
    <source>
        <dbReference type="Pfam" id="PF02754"/>
    </source>
</evidence>
<dbReference type="Proteomes" id="UP001201020">
    <property type="component" value="Chromosome"/>
</dbReference>
<dbReference type="GO" id="GO:0016491">
    <property type="term" value="F:oxidoreductase activity"/>
    <property type="evidence" value="ECO:0007669"/>
    <property type="project" value="UniProtKB-KW"/>
</dbReference>
<keyword evidence="1" id="KW-0560">Oxidoreductase</keyword>
<organism evidence="3">
    <name type="scientific">Candidatus Heimdallarchaeum aukensis</name>
    <dbReference type="NCBI Taxonomy" id="2876573"/>
    <lineage>
        <taxon>Archaea</taxon>
        <taxon>Promethearchaeati</taxon>
        <taxon>Candidatus Heimdallarchaeota</taxon>
        <taxon>Candidatus Heimdallarchaeia (ex Rinke et al. 2021) (nom. nud.)</taxon>
        <taxon>Candidatus Heimdallarchaeales</taxon>
        <taxon>Candidatus Heimdallarchaeaceae</taxon>
        <taxon>Candidatus Heimdallarchaeum</taxon>
    </lineage>
</organism>
<name>A0A9Y1BK56_9ARCH</name>
<dbReference type="Pfam" id="PF02754">
    <property type="entry name" value="CCG"/>
    <property type="match status" value="2"/>
</dbReference>
<dbReference type="PANTHER" id="PTHR42947">
    <property type="entry name" value="COB--COM HETERODISULFIDE REDUCTASE SUBUNIT B 1"/>
    <property type="match status" value="1"/>
</dbReference>
<protein>
    <submittedName>
        <fullName evidence="3">CoB--CoM heterodisulfide reductase iron-sulfur subunit B family protein</fullName>
    </submittedName>
</protein>
<dbReference type="EMBL" id="CP084166">
    <property type="protein sequence ID" value="UJG40508.1"/>
    <property type="molecule type" value="Genomic_DNA"/>
</dbReference>
<feature type="domain" description="Cysteine-rich" evidence="2">
    <location>
        <begin position="4"/>
        <end position="92"/>
    </location>
</feature>
<dbReference type="AlphaFoldDB" id="A0A9Y1BK56"/>
<dbReference type="InterPro" id="IPR051278">
    <property type="entry name" value="HdrB/HdrD_reductase"/>
</dbReference>
<proteinExistence type="predicted"/>
<accession>A0A9Y1BK56</accession>